<dbReference type="PROSITE" id="PS50850">
    <property type="entry name" value="MFS"/>
    <property type="match status" value="1"/>
</dbReference>
<protein>
    <submittedName>
        <fullName evidence="9">Unannotated protein</fullName>
    </submittedName>
</protein>
<dbReference type="PANTHER" id="PTHR23513">
    <property type="entry name" value="INTEGRAL MEMBRANE EFFLUX PROTEIN-RELATED"/>
    <property type="match status" value="1"/>
</dbReference>
<accession>A0A6J6VST9</accession>
<evidence type="ECO:0000256" key="2">
    <source>
        <dbReference type="ARBA" id="ARBA00022448"/>
    </source>
</evidence>
<dbReference type="InterPro" id="IPR020846">
    <property type="entry name" value="MFS_dom"/>
</dbReference>
<evidence type="ECO:0000313" key="9">
    <source>
        <dbReference type="EMBL" id="CAB4775170.1"/>
    </source>
</evidence>
<gene>
    <name evidence="9" type="ORF">UFOPK2958_00146</name>
</gene>
<feature type="transmembrane region" description="Helical" evidence="7">
    <location>
        <begin position="230"/>
        <end position="250"/>
    </location>
</feature>
<feature type="transmembrane region" description="Helical" evidence="7">
    <location>
        <begin position="179"/>
        <end position="200"/>
    </location>
</feature>
<feature type="domain" description="Major facilitator superfamily (MFS) profile" evidence="8">
    <location>
        <begin position="183"/>
        <end position="422"/>
    </location>
</feature>
<feature type="transmembrane region" description="Helical" evidence="7">
    <location>
        <begin position="286"/>
        <end position="304"/>
    </location>
</feature>
<evidence type="ECO:0000256" key="1">
    <source>
        <dbReference type="ARBA" id="ARBA00004651"/>
    </source>
</evidence>
<dbReference type="Gene3D" id="1.20.1250.20">
    <property type="entry name" value="MFS general substrate transporter like domains"/>
    <property type="match status" value="2"/>
</dbReference>
<feature type="transmembrane region" description="Helical" evidence="7">
    <location>
        <begin position="84"/>
        <end position="105"/>
    </location>
</feature>
<name>A0A6J6VST9_9ZZZZ</name>
<dbReference type="InterPro" id="IPR010290">
    <property type="entry name" value="TM_effector"/>
</dbReference>
<dbReference type="PANTHER" id="PTHR23513:SF9">
    <property type="entry name" value="ENTEROBACTIN EXPORTER ENTS"/>
    <property type="match status" value="1"/>
</dbReference>
<dbReference type="EMBL" id="CAFAAB010000008">
    <property type="protein sequence ID" value="CAB4775170.1"/>
    <property type="molecule type" value="Genomic_DNA"/>
</dbReference>
<dbReference type="AlphaFoldDB" id="A0A6J6VST9"/>
<evidence type="ECO:0000256" key="6">
    <source>
        <dbReference type="ARBA" id="ARBA00023136"/>
    </source>
</evidence>
<dbReference type="GO" id="GO:0005886">
    <property type="term" value="C:plasma membrane"/>
    <property type="evidence" value="ECO:0007669"/>
    <property type="project" value="UniProtKB-SubCell"/>
</dbReference>
<feature type="transmembrane region" description="Helical" evidence="7">
    <location>
        <begin position="373"/>
        <end position="397"/>
    </location>
</feature>
<evidence type="ECO:0000256" key="4">
    <source>
        <dbReference type="ARBA" id="ARBA00022692"/>
    </source>
</evidence>
<dbReference type="GO" id="GO:0022857">
    <property type="term" value="F:transmembrane transporter activity"/>
    <property type="evidence" value="ECO:0007669"/>
    <property type="project" value="InterPro"/>
</dbReference>
<reference evidence="9" key="1">
    <citation type="submission" date="2020-05" db="EMBL/GenBank/DDBJ databases">
        <authorList>
            <person name="Chiriac C."/>
            <person name="Salcher M."/>
            <person name="Ghai R."/>
            <person name="Kavagutti S V."/>
        </authorList>
    </citation>
    <scope>NUCLEOTIDE SEQUENCE</scope>
</reference>
<dbReference type="Pfam" id="PF05977">
    <property type="entry name" value="MFS_3"/>
    <property type="match status" value="1"/>
</dbReference>
<keyword evidence="4 7" id="KW-0812">Transmembrane</keyword>
<comment type="subcellular location">
    <subcellularLocation>
        <location evidence="1">Cell membrane</location>
        <topology evidence="1">Multi-pass membrane protein</topology>
    </subcellularLocation>
</comment>
<feature type="transmembrane region" description="Helical" evidence="7">
    <location>
        <begin position="256"/>
        <end position="274"/>
    </location>
</feature>
<evidence type="ECO:0000256" key="7">
    <source>
        <dbReference type="SAM" id="Phobius"/>
    </source>
</evidence>
<keyword evidence="2" id="KW-0813">Transport</keyword>
<dbReference type="InterPro" id="IPR036259">
    <property type="entry name" value="MFS_trans_sf"/>
</dbReference>
<proteinExistence type="predicted"/>
<evidence type="ECO:0000256" key="3">
    <source>
        <dbReference type="ARBA" id="ARBA00022475"/>
    </source>
</evidence>
<organism evidence="9">
    <name type="scientific">freshwater metagenome</name>
    <dbReference type="NCBI Taxonomy" id="449393"/>
    <lineage>
        <taxon>unclassified sequences</taxon>
        <taxon>metagenomes</taxon>
        <taxon>ecological metagenomes</taxon>
    </lineage>
</organism>
<evidence type="ECO:0000259" key="8">
    <source>
        <dbReference type="PROSITE" id="PS50850"/>
    </source>
</evidence>
<evidence type="ECO:0000256" key="5">
    <source>
        <dbReference type="ARBA" id="ARBA00022989"/>
    </source>
</evidence>
<keyword evidence="5 7" id="KW-1133">Transmembrane helix</keyword>
<dbReference type="SUPFAM" id="SSF103473">
    <property type="entry name" value="MFS general substrate transporter"/>
    <property type="match status" value="1"/>
</dbReference>
<keyword evidence="3" id="KW-1003">Cell membrane</keyword>
<feature type="transmembrane region" description="Helical" evidence="7">
    <location>
        <begin position="152"/>
        <end position="173"/>
    </location>
</feature>
<dbReference type="CDD" id="cd06173">
    <property type="entry name" value="MFS_MefA_like"/>
    <property type="match status" value="1"/>
</dbReference>
<keyword evidence="6 7" id="KW-0472">Membrane</keyword>
<feature type="transmembrane region" description="Helical" evidence="7">
    <location>
        <begin position="51"/>
        <end position="72"/>
    </location>
</feature>
<sequence length="422" mass="45084">MASSSWGLDLSPLRVSATYRRLYASGFVTNIGSQATYVTVAYQLKQLTNSALAVGVIGLVELAPLIIFGLYGGVIADHFNRRNIVLASEFGLMCAAIALIINASLAHPSSLMLYVVVAFVAVGDGLQRPSLDALNQELVPHEMQRQASALGMFRWTFGAIVGPAIGGFVAVVYGCRVVYIADVFTFAVSLGFLFGIKAVVRPDREGRPSFASLRVGFAYAVGRRDLLGTYLVDLAAMMLAYPMFMLPFVADHFDQTYALAALYAAMPLGALVASLTSKWTVRVHHYGRAVALAAALWGVGIAIFGWTSSLVVAVLGLFWAGAADSISAMFRGTMWNQSIPPDVRGRMASIEMLSYSIGPRVGQFRSGAMTAAFGLRTSLALGGLACAGVCAVLPVVLPELWNFDVRSNEDVAKVATLRAQEE</sequence>